<gene>
    <name evidence="1" type="ORF">VTL71DRAFT_15220</name>
</gene>
<sequence length="87" mass="10220">MTQSLDRVVMRIQRRVCSPIRSFHVHSSDSLILALYVCACKNDKYTMPHFLQRNAMQHRISTRTRILHVYAIKVVHPCPVPTPRYVM</sequence>
<dbReference type="EMBL" id="JAZHXI010000008">
    <property type="protein sequence ID" value="KAL2068882.1"/>
    <property type="molecule type" value="Genomic_DNA"/>
</dbReference>
<name>A0ABR4CH89_9HELO</name>
<reference evidence="1 2" key="1">
    <citation type="journal article" date="2024" name="Commun. Biol.">
        <title>Comparative genomic analysis of thermophilic fungi reveals convergent evolutionary adaptations and gene losses.</title>
        <authorList>
            <person name="Steindorff A.S."/>
            <person name="Aguilar-Pontes M.V."/>
            <person name="Robinson A.J."/>
            <person name="Andreopoulos B."/>
            <person name="LaButti K."/>
            <person name="Kuo A."/>
            <person name="Mondo S."/>
            <person name="Riley R."/>
            <person name="Otillar R."/>
            <person name="Haridas S."/>
            <person name="Lipzen A."/>
            <person name="Grimwood J."/>
            <person name="Schmutz J."/>
            <person name="Clum A."/>
            <person name="Reid I.D."/>
            <person name="Moisan M.C."/>
            <person name="Butler G."/>
            <person name="Nguyen T.T.M."/>
            <person name="Dewar K."/>
            <person name="Conant G."/>
            <person name="Drula E."/>
            <person name="Henrissat B."/>
            <person name="Hansel C."/>
            <person name="Singer S."/>
            <person name="Hutchinson M.I."/>
            <person name="de Vries R.P."/>
            <person name="Natvig D.O."/>
            <person name="Powell A.J."/>
            <person name="Tsang A."/>
            <person name="Grigoriev I.V."/>
        </authorList>
    </citation>
    <scope>NUCLEOTIDE SEQUENCE [LARGE SCALE GENOMIC DNA]</scope>
    <source>
        <strain evidence="1 2">CBS 494.80</strain>
    </source>
</reference>
<organism evidence="1 2">
    <name type="scientific">Oculimacula yallundae</name>
    <dbReference type="NCBI Taxonomy" id="86028"/>
    <lineage>
        <taxon>Eukaryota</taxon>
        <taxon>Fungi</taxon>
        <taxon>Dikarya</taxon>
        <taxon>Ascomycota</taxon>
        <taxon>Pezizomycotina</taxon>
        <taxon>Leotiomycetes</taxon>
        <taxon>Helotiales</taxon>
        <taxon>Ploettnerulaceae</taxon>
        <taxon>Oculimacula</taxon>
    </lineage>
</organism>
<dbReference type="Proteomes" id="UP001595075">
    <property type="component" value="Unassembled WGS sequence"/>
</dbReference>
<comment type="caution">
    <text evidence="1">The sequence shown here is derived from an EMBL/GenBank/DDBJ whole genome shotgun (WGS) entry which is preliminary data.</text>
</comment>
<evidence type="ECO:0000313" key="1">
    <source>
        <dbReference type="EMBL" id="KAL2068882.1"/>
    </source>
</evidence>
<accession>A0ABR4CH89</accession>
<evidence type="ECO:0000313" key="2">
    <source>
        <dbReference type="Proteomes" id="UP001595075"/>
    </source>
</evidence>
<proteinExistence type="predicted"/>
<protein>
    <submittedName>
        <fullName evidence="1">Uncharacterized protein</fullName>
    </submittedName>
</protein>
<keyword evidence="2" id="KW-1185">Reference proteome</keyword>